<feature type="signal peptide" evidence="1">
    <location>
        <begin position="1"/>
        <end position="18"/>
    </location>
</feature>
<reference evidence="2" key="1">
    <citation type="submission" date="2014-09" db="EMBL/GenBank/DDBJ databases">
        <authorList>
            <person name="Magalhaes I.L.F."/>
            <person name="Oliveira U."/>
            <person name="Santos F.R."/>
            <person name="Vidigal T.H.D.A."/>
            <person name="Brescovit A.D."/>
            <person name="Santos A.J."/>
        </authorList>
    </citation>
    <scope>NUCLEOTIDE SEQUENCE</scope>
    <source>
        <tissue evidence="2">Shoot tissue taken approximately 20 cm above the soil surface</tissue>
    </source>
</reference>
<accession>A0A0A9BB42</accession>
<dbReference type="EMBL" id="GBRH01236736">
    <property type="protein sequence ID" value="JAD61159.1"/>
    <property type="molecule type" value="Transcribed_RNA"/>
</dbReference>
<sequence>MAAPSLLLRWQDLQVAMAVVVPATAATVVVEAAAEGAVVEGVRVPVASGGRI</sequence>
<evidence type="ECO:0000313" key="2">
    <source>
        <dbReference type="EMBL" id="JAD61159.1"/>
    </source>
</evidence>
<dbReference type="AlphaFoldDB" id="A0A0A9BB42"/>
<name>A0A0A9BB42_ARUDO</name>
<protein>
    <recommendedName>
        <fullName evidence="3">Secreted protein</fullName>
    </recommendedName>
</protein>
<evidence type="ECO:0000256" key="1">
    <source>
        <dbReference type="SAM" id="SignalP"/>
    </source>
</evidence>
<keyword evidence="1" id="KW-0732">Signal</keyword>
<evidence type="ECO:0008006" key="3">
    <source>
        <dbReference type="Google" id="ProtNLM"/>
    </source>
</evidence>
<reference evidence="2" key="2">
    <citation type="journal article" date="2015" name="Data Brief">
        <title>Shoot transcriptome of the giant reed, Arundo donax.</title>
        <authorList>
            <person name="Barrero R.A."/>
            <person name="Guerrero F.D."/>
            <person name="Moolhuijzen P."/>
            <person name="Goolsby J.A."/>
            <person name="Tidwell J."/>
            <person name="Bellgard S.E."/>
            <person name="Bellgard M.I."/>
        </authorList>
    </citation>
    <scope>NUCLEOTIDE SEQUENCE</scope>
    <source>
        <tissue evidence="2">Shoot tissue taken approximately 20 cm above the soil surface</tissue>
    </source>
</reference>
<proteinExistence type="predicted"/>
<feature type="chain" id="PRO_5002060440" description="Secreted protein" evidence="1">
    <location>
        <begin position="19"/>
        <end position="52"/>
    </location>
</feature>
<organism evidence="2">
    <name type="scientific">Arundo donax</name>
    <name type="common">Giant reed</name>
    <name type="synonym">Donax arundinaceus</name>
    <dbReference type="NCBI Taxonomy" id="35708"/>
    <lineage>
        <taxon>Eukaryota</taxon>
        <taxon>Viridiplantae</taxon>
        <taxon>Streptophyta</taxon>
        <taxon>Embryophyta</taxon>
        <taxon>Tracheophyta</taxon>
        <taxon>Spermatophyta</taxon>
        <taxon>Magnoliopsida</taxon>
        <taxon>Liliopsida</taxon>
        <taxon>Poales</taxon>
        <taxon>Poaceae</taxon>
        <taxon>PACMAD clade</taxon>
        <taxon>Arundinoideae</taxon>
        <taxon>Arundineae</taxon>
        <taxon>Arundo</taxon>
    </lineage>
</organism>